<gene>
    <name evidence="1" type="ORF">GMARGA_LOCUS26459</name>
</gene>
<proteinExistence type="predicted"/>
<name>A0ABN7W4A8_GIGMA</name>
<sequence length="136" mass="15747">MNQYPALYQLGYMQFINHEELYFENNPILLKSIDNETFNKHQHEYASYENPTKYITQNTPVLRYLGMIELENCSAESITNNLERFIIAKSLNIENLSHFGSDRAKPIKETLLEEAANNQQAASLLANINQEFKIAT</sequence>
<dbReference type="Proteomes" id="UP000789901">
    <property type="component" value="Unassembled WGS sequence"/>
</dbReference>
<dbReference type="EMBL" id="CAJVQB010030851">
    <property type="protein sequence ID" value="CAG8816128.1"/>
    <property type="molecule type" value="Genomic_DNA"/>
</dbReference>
<evidence type="ECO:0000313" key="2">
    <source>
        <dbReference type="Proteomes" id="UP000789901"/>
    </source>
</evidence>
<organism evidence="1 2">
    <name type="scientific">Gigaspora margarita</name>
    <dbReference type="NCBI Taxonomy" id="4874"/>
    <lineage>
        <taxon>Eukaryota</taxon>
        <taxon>Fungi</taxon>
        <taxon>Fungi incertae sedis</taxon>
        <taxon>Mucoromycota</taxon>
        <taxon>Glomeromycotina</taxon>
        <taxon>Glomeromycetes</taxon>
        <taxon>Diversisporales</taxon>
        <taxon>Gigasporaceae</taxon>
        <taxon>Gigaspora</taxon>
    </lineage>
</organism>
<keyword evidence="2" id="KW-1185">Reference proteome</keyword>
<accession>A0ABN7W4A8</accession>
<reference evidence="1 2" key="1">
    <citation type="submission" date="2021-06" db="EMBL/GenBank/DDBJ databases">
        <authorList>
            <person name="Kallberg Y."/>
            <person name="Tangrot J."/>
            <person name="Rosling A."/>
        </authorList>
    </citation>
    <scope>NUCLEOTIDE SEQUENCE [LARGE SCALE GENOMIC DNA]</scope>
    <source>
        <strain evidence="1 2">120-4 pot B 10/14</strain>
    </source>
</reference>
<comment type="caution">
    <text evidence="1">The sequence shown here is derived from an EMBL/GenBank/DDBJ whole genome shotgun (WGS) entry which is preliminary data.</text>
</comment>
<protein>
    <submittedName>
        <fullName evidence="1">26621_t:CDS:1</fullName>
    </submittedName>
</protein>
<evidence type="ECO:0000313" key="1">
    <source>
        <dbReference type="EMBL" id="CAG8816128.1"/>
    </source>
</evidence>
<feature type="non-terminal residue" evidence="1">
    <location>
        <position position="136"/>
    </location>
</feature>